<dbReference type="Proteomes" id="UP001293718">
    <property type="component" value="Unassembled WGS sequence"/>
</dbReference>
<sequence length="125" mass="13465">MLQHNPIYVYFPASDMGRARQFYEGKLGLVPQQEINGGVVYAFGGGTAAFLYPTQNAGTSKASQAFWAVAAVDQEIEELKRRGVVFEDYDMPGEKNPSGAISAGGAKAAWFKDSEGNILALIQSL</sequence>
<reference evidence="2 3" key="1">
    <citation type="submission" date="2023-11" db="EMBL/GenBank/DDBJ databases">
        <title>Draft genome of Azohydromonas lata strain H1 (DSM1123), a polyhydroxyalkanoate producer.</title>
        <authorList>
            <person name="Traversa D."/>
            <person name="D'Addabbo P."/>
            <person name="Pazzani C."/>
            <person name="Manzari C."/>
            <person name="Chiara M."/>
            <person name="Scrascia M."/>
        </authorList>
    </citation>
    <scope>NUCLEOTIDE SEQUENCE [LARGE SCALE GENOMIC DNA]</scope>
    <source>
        <strain evidence="2 3">H1</strain>
    </source>
</reference>
<evidence type="ECO:0000313" key="2">
    <source>
        <dbReference type="EMBL" id="MDZ5455749.1"/>
    </source>
</evidence>
<feature type="domain" description="VOC" evidence="1">
    <location>
        <begin position="5"/>
        <end position="124"/>
    </location>
</feature>
<dbReference type="EMBL" id="JAXOJX010000003">
    <property type="protein sequence ID" value="MDZ5455749.1"/>
    <property type="molecule type" value="Genomic_DNA"/>
</dbReference>
<dbReference type="SUPFAM" id="SSF54593">
    <property type="entry name" value="Glyoxalase/Bleomycin resistance protein/Dihydroxybiphenyl dioxygenase"/>
    <property type="match status" value="1"/>
</dbReference>
<name>A0ABU5I9H0_9BURK</name>
<comment type="caution">
    <text evidence="2">The sequence shown here is derived from an EMBL/GenBank/DDBJ whole genome shotgun (WGS) entry which is preliminary data.</text>
</comment>
<dbReference type="PROSITE" id="PS51819">
    <property type="entry name" value="VOC"/>
    <property type="match status" value="1"/>
</dbReference>
<dbReference type="InterPro" id="IPR037523">
    <property type="entry name" value="VOC_core"/>
</dbReference>
<dbReference type="Gene3D" id="3.10.180.10">
    <property type="entry name" value="2,3-Dihydroxybiphenyl 1,2-Dioxygenase, domain 1"/>
    <property type="match status" value="1"/>
</dbReference>
<gene>
    <name evidence="2" type="ORF">SM757_04095</name>
</gene>
<organism evidence="2 3">
    <name type="scientific">Azohydromonas lata</name>
    <dbReference type="NCBI Taxonomy" id="45677"/>
    <lineage>
        <taxon>Bacteria</taxon>
        <taxon>Pseudomonadati</taxon>
        <taxon>Pseudomonadota</taxon>
        <taxon>Betaproteobacteria</taxon>
        <taxon>Burkholderiales</taxon>
        <taxon>Sphaerotilaceae</taxon>
        <taxon>Azohydromonas</taxon>
    </lineage>
</organism>
<accession>A0ABU5I9H0</accession>
<proteinExistence type="predicted"/>
<dbReference type="InterPro" id="IPR004360">
    <property type="entry name" value="Glyas_Fos-R_dOase_dom"/>
</dbReference>
<evidence type="ECO:0000313" key="3">
    <source>
        <dbReference type="Proteomes" id="UP001293718"/>
    </source>
</evidence>
<dbReference type="Pfam" id="PF00903">
    <property type="entry name" value="Glyoxalase"/>
    <property type="match status" value="1"/>
</dbReference>
<evidence type="ECO:0000259" key="1">
    <source>
        <dbReference type="PROSITE" id="PS51819"/>
    </source>
</evidence>
<protein>
    <submittedName>
        <fullName evidence="2">VOC family protein</fullName>
    </submittedName>
</protein>
<keyword evidence="3" id="KW-1185">Reference proteome</keyword>
<dbReference type="RefSeq" id="WP_322464434.1">
    <property type="nucleotide sequence ID" value="NZ_JAXOJX010000003.1"/>
</dbReference>
<dbReference type="InterPro" id="IPR029068">
    <property type="entry name" value="Glyas_Bleomycin-R_OHBP_Dase"/>
</dbReference>